<name>A0A4Q0Y066_9BACT</name>
<dbReference type="Pfam" id="PF00293">
    <property type="entry name" value="NUDIX"/>
    <property type="match status" value="1"/>
</dbReference>
<comment type="caution">
    <text evidence="3">The sequence shown here is derived from an EMBL/GenBank/DDBJ whole genome shotgun (WGS) entry which is preliminary data.</text>
</comment>
<evidence type="ECO:0000313" key="4">
    <source>
        <dbReference type="Proteomes" id="UP000290191"/>
    </source>
</evidence>
<dbReference type="GO" id="GO:0004081">
    <property type="term" value="F:bis(5'-nucleosyl)-tetraphosphatase (asymmetrical) activity"/>
    <property type="evidence" value="ECO:0007669"/>
    <property type="project" value="TreeGrafter"/>
</dbReference>
<keyword evidence="4" id="KW-1185">Reference proteome</keyword>
<keyword evidence="1 3" id="KW-0378">Hydrolase</keyword>
<dbReference type="AlphaFoldDB" id="A0A4Q0Y066"/>
<dbReference type="InterPro" id="IPR015797">
    <property type="entry name" value="NUDIX_hydrolase-like_dom_sf"/>
</dbReference>
<dbReference type="EMBL" id="PDKO01000010">
    <property type="protein sequence ID" value="RXJ61979.1"/>
    <property type="molecule type" value="Genomic_DNA"/>
</dbReference>
<feature type="domain" description="Nudix hydrolase" evidence="2">
    <location>
        <begin position="3"/>
        <end position="142"/>
    </location>
</feature>
<dbReference type="OrthoDB" id="5346898at2"/>
<dbReference type="PROSITE" id="PS51462">
    <property type="entry name" value="NUDIX"/>
    <property type="match status" value="1"/>
</dbReference>
<organism evidence="3 4">
    <name type="scientific">Halarcobacter anaerophilus</name>
    <dbReference type="NCBI Taxonomy" id="877500"/>
    <lineage>
        <taxon>Bacteria</taxon>
        <taxon>Pseudomonadati</taxon>
        <taxon>Campylobacterota</taxon>
        <taxon>Epsilonproteobacteria</taxon>
        <taxon>Campylobacterales</taxon>
        <taxon>Arcobacteraceae</taxon>
        <taxon>Halarcobacter</taxon>
    </lineage>
</organism>
<protein>
    <submittedName>
        <fullName evidence="3">NUDIX hydrolase</fullName>
    </submittedName>
</protein>
<evidence type="ECO:0000259" key="2">
    <source>
        <dbReference type="PROSITE" id="PS51462"/>
    </source>
</evidence>
<dbReference type="InterPro" id="IPR000086">
    <property type="entry name" value="NUDIX_hydrolase_dom"/>
</dbReference>
<dbReference type="STRING" id="877500.GCA_000935065_00784"/>
<proteinExistence type="predicted"/>
<dbReference type="Proteomes" id="UP000290191">
    <property type="component" value="Unassembled WGS sequence"/>
</dbReference>
<dbReference type="InterPro" id="IPR051325">
    <property type="entry name" value="Nudix_hydrolase_domain"/>
</dbReference>
<dbReference type="GO" id="GO:0006167">
    <property type="term" value="P:AMP biosynthetic process"/>
    <property type="evidence" value="ECO:0007669"/>
    <property type="project" value="TreeGrafter"/>
</dbReference>
<accession>A0A4Q0Y066</accession>
<dbReference type="SUPFAM" id="SSF55811">
    <property type="entry name" value="Nudix"/>
    <property type="match status" value="1"/>
</dbReference>
<dbReference type="GO" id="GO:0006754">
    <property type="term" value="P:ATP biosynthetic process"/>
    <property type="evidence" value="ECO:0007669"/>
    <property type="project" value="TreeGrafter"/>
</dbReference>
<dbReference type="Gene3D" id="3.90.79.10">
    <property type="entry name" value="Nucleoside Triphosphate Pyrophosphohydrolase"/>
    <property type="match status" value="1"/>
</dbReference>
<evidence type="ECO:0000256" key="1">
    <source>
        <dbReference type="ARBA" id="ARBA00022801"/>
    </source>
</evidence>
<dbReference type="PANTHER" id="PTHR21340:SF0">
    <property type="entry name" value="BIS(5'-NUCLEOSYL)-TETRAPHOSPHATASE [ASYMMETRICAL]"/>
    <property type="match status" value="1"/>
</dbReference>
<evidence type="ECO:0000313" key="3">
    <source>
        <dbReference type="EMBL" id="RXJ61979.1"/>
    </source>
</evidence>
<dbReference type="PANTHER" id="PTHR21340">
    <property type="entry name" value="DIADENOSINE 5,5-P1,P4-TETRAPHOSPHATE PYROPHOSPHOHYDROLASE MUTT"/>
    <property type="match status" value="1"/>
</dbReference>
<gene>
    <name evidence="3" type="ORF">CRV06_11110</name>
</gene>
<sequence>MMKKIEAYGVVLYTVEKDSIKILLCKSVKSRDKWGCLKGVKLSSETPRECARREFYEESSIKGVESYLFEDYFEQRNEEKNIGVWLVNIQKVANWKSYFFEDKLLDNYLSWENSKVKFFDIKKLPNIKKKQKDLIKQIKDFLQNKSQHR</sequence>
<reference evidence="3 4" key="1">
    <citation type="submission" date="2017-10" db="EMBL/GenBank/DDBJ databases">
        <title>Genomics of the genus Arcobacter.</title>
        <authorList>
            <person name="Perez-Cataluna A."/>
            <person name="Figueras M.J."/>
        </authorList>
    </citation>
    <scope>NUCLEOTIDE SEQUENCE [LARGE SCALE GENOMIC DNA]</scope>
    <source>
        <strain evidence="3 4">DSM 24636</strain>
    </source>
</reference>